<evidence type="ECO:0000313" key="5">
    <source>
        <dbReference type="EMBL" id="KAK3249031.1"/>
    </source>
</evidence>
<keyword evidence="7" id="KW-1185">Reference proteome</keyword>
<dbReference type="Pfam" id="PF00411">
    <property type="entry name" value="Ribosomal_S11"/>
    <property type="match status" value="1"/>
</dbReference>
<dbReference type="GO" id="GO:0006412">
    <property type="term" value="P:translation"/>
    <property type="evidence" value="ECO:0007669"/>
    <property type="project" value="InterPro"/>
</dbReference>
<reference evidence="6 7" key="1">
    <citation type="journal article" date="2015" name="Genome Biol. Evol.">
        <title>Comparative Genomics of a Bacterivorous Green Alga Reveals Evolutionary Causalities and Consequences of Phago-Mixotrophic Mode of Nutrition.</title>
        <authorList>
            <person name="Burns J.A."/>
            <person name="Paasch A."/>
            <person name="Narechania A."/>
            <person name="Kim E."/>
        </authorList>
    </citation>
    <scope>NUCLEOTIDE SEQUENCE [LARGE SCALE GENOMIC DNA]</scope>
    <source>
        <strain evidence="6">PLY_AMNH</strain>
    </source>
</reference>
<dbReference type="GO" id="GO:0005840">
    <property type="term" value="C:ribosome"/>
    <property type="evidence" value="ECO:0007669"/>
    <property type="project" value="UniProtKB-KW"/>
</dbReference>
<dbReference type="GO" id="GO:1990904">
    <property type="term" value="C:ribonucleoprotein complex"/>
    <property type="evidence" value="ECO:0007669"/>
    <property type="project" value="UniProtKB-KW"/>
</dbReference>
<dbReference type="PANTHER" id="PTHR11759">
    <property type="entry name" value="40S RIBOSOMAL PROTEIN S14/30S RIBOSOMAL PROTEIN S11"/>
    <property type="match status" value="1"/>
</dbReference>
<protein>
    <submittedName>
        <fullName evidence="6">Ribosomal protein S14, S11</fullName>
    </submittedName>
</protein>
<dbReference type="AlphaFoldDB" id="A0AAE0C795"/>
<evidence type="ECO:0000256" key="4">
    <source>
        <dbReference type="RuleBase" id="RU003629"/>
    </source>
</evidence>
<dbReference type="HAMAP" id="MF_01310">
    <property type="entry name" value="Ribosomal_uS11"/>
    <property type="match status" value="1"/>
</dbReference>
<evidence type="ECO:0000313" key="7">
    <source>
        <dbReference type="Proteomes" id="UP001190700"/>
    </source>
</evidence>
<dbReference type="FunFam" id="3.30.420.80:FF:000002">
    <property type="entry name" value="40S ribosomal protein S14"/>
    <property type="match status" value="1"/>
</dbReference>
<sequence>MAPKKKSDEAEENVTLGPASREGEHVFGVAHIFASFNDTFVHVTDLSGKETICRVTGGMKVKADRDEASPYAAMLAAQDVAVKCKEVGFTALHIKLRATGGNKTKTPGPGGQSALRALARSGLKIGRIEDVTPIPTDSTRRKGGRRGRRFFLTRDPKFPRNRAIEDVAEGRRNDKAKVPARRESLGKLFEATTKEKEAFAEIRSKQ</sequence>
<dbReference type="PROSITE" id="PS00054">
    <property type="entry name" value="RIBOSOMAL_S11"/>
    <property type="match status" value="1"/>
</dbReference>
<dbReference type="Proteomes" id="UP001190700">
    <property type="component" value="Unassembled WGS sequence"/>
</dbReference>
<evidence type="ECO:0000313" key="6">
    <source>
        <dbReference type="EMBL" id="KAK3249033.1"/>
    </source>
</evidence>
<dbReference type="NCBIfam" id="NF007176">
    <property type="entry name" value="PRK09607.1"/>
    <property type="match status" value="1"/>
</dbReference>
<name>A0AAE0C795_9CHLO</name>
<comment type="caution">
    <text evidence="6">The sequence shown here is derived from an EMBL/GenBank/DDBJ whole genome shotgun (WGS) entry which is preliminary data.</text>
</comment>
<dbReference type="InterPro" id="IPR001971">
    <property type="entry name" value="Ribosomal_uS11"/>
</dbReference>
<organism evidence="6 7">
    <name type="scientific">Cymbomonas tetramitiformis</name>
    <dbReference type="NCBI Taxonomy" id="36881"/>
    <lineage>
        <taxon>Eukaryota</taxon>
        <taxon>Viridiplantae</taxon>
        <taxon>Chlorophyta</taxon>
        <taxon>Pyramimonadophyceae</taxon>
        <taxon>Pyramimonadales</taxon>
        <taxon>Pyramimonadaceae</taxon>
        <taxon>Cymbomonas</taxon>
    </lineage>
</organism>
<dbReference type="Gene3D" id="3.30.420.80">
    <property type="entry name" value="Ribosomal protein S11"/>
    <property type="match status" value="1"/>
</dbReference>
<dbReference type="GO" id="GO:0003735">
    <property type="term" value="F:structural constituent of ribosome"/>
    <property type="evidence" value="ECO:0007669"/>
    <property type="project" value="InterPro"/>
</dbReference>
<evidence type="ECO:0000256" key="1">
    <source>
        <dbReference type="ARBA" id="ARBA00006194"/>
    </source>
</evidence>
<reference evidence="6" key="2">
    <citation type="submission" date="2023-06" db="EMBL/GenBank/DDBJ databases">
        <title>Long-read-based genome assembly of the green algal bacterivore Cymbomonas tetramitiformis.</title>
        <authorList>
            <person name="Gyaltshen Y."/>
            <person name="Rozenberg A."/>
            <person name="Paasch A."/>
            <person name="Burns J.A."/>
            <person name="Warring S."/>
            <person name="Larson R."/>
            <person name="Maurer-Alcala X."/>
            <person name="Dacks J."/>
            <person name="Kim E."/>
        </authorList>
    </citation>
    <scope>NUCLEOTIDE SEQUENCE</scope>
    <source>
        <strain evidence="6">PLY_AMNH</strain>
    </source>
</reference>
<gene>
    <name evidence="6" type="ORF">CYMTET_41530</name>
    <name evidence="5" type="ORF">CYMTET_41531</name>
</gene>
<dbReference type="InterPro" id="IPR036967">
    <property type="entry name" value="Ribosomal_uS11_sf"/>
</dbReference>
<dbReference type="EMBL" id="LGRX02027623">
    <property type="protein sequence ID" value="KAK3249033.1"/>
    <property type="molecule type" value="Genomic_DNA"/>
</dbReference>
<proteinExistence type="inferred from homology"/>
<dbReference type="InterPro" id="IPR018102">
    <property type="entry name" value="Ribosomal_uS11_CS"/>
</dbReference>
<evidence type="ECO:0000256" key="2">
    <source>
        <dbReference type="ARBA" id="ARBA00022980"/>
    </source>
</evidence>
<dbReference type="SUPFAM" id="SSF53137">
    <property type="entry name" value="Translational machinery components"/>
    <property type="match status" value="1"/>
</dbReference>
<comment type="similarity">
    <text evidence="1 4">Belongs to the universal ribosomal protein uS11 family.</text>
</comment>
<evidence type="ECO:0000256" key="3">
    <source>
        <dbReference type="ARBA" id="ARBA00023274"/>
    </source>
</evidence>
<keyword evidence="2 4" id="KW-0689">Ribosomal protein</keyword>
<accession>A0AAE0C795</accession>
<keyword evidence="3 4" id="KW-0687">Ribonucleoprotein</keyword>
<dbReference type="EMBL" id="LGRX02027624">
    <property type="protein sequence ID" value="KAK3249031.1"/>
    <property type="molecule type" value="Genomic_DNA"/>
</dbReference>